<dbReference type="InterPro" id="IPR000719">
    <property type="entry name" value="Prot_kinase_dom"/>
</dbReference>
<keyword evidence="2" id="KW-0418">Kinase</keyword>
<name>A0A397UWI7_9GLOM</name>
<dbReference type="STRING" id="44941.A0A397UWI7"/>
<dbReference type="OrthoDB" id="2311270at2759"/>
<dbReference type="SUPFAM" id="SSF56112">
    <property type="entry name" value="Protein kinase-like (PK-like)"/>
    <property type="match status" value="1"/>
</dbReference>
<dbReference type="AlphaFoldDB" id="A0A397UWI7"/>
<evidence type="ECO:0000313" key="2">
    <source>
        <dbReference type="EMBL" id="RIB13981.1"/>
    </source>
</evidence>
<reference evidence="2 3" key="1">
    <citation type="submission" date="2018-06" db="EMBL/GenBank/DDBJ databases">
        <title>Comparative genomics reveals the genomic features of Rhizophagus irregularis, R. cerebriforme, R. diaphanum and Gigaspora rosea, and their symbiotic lifestyle signature.</title>
        <authorList>
            <person name="Morin E."/>
            <person name="San Clemente H."/>
            <person name="Chen E.C.H."/>
            <person name="De La Providencia I."/>
            <person name="Hainaut M."/>
            <person name="Kuo A."/>
            <person name="Kohler A."/>
            <person name="Murat C."/>
            <person name="Tang N."/>
            <person name="Roy S."/>
            <person name="Loubradou J."/>
            <person name="Henrissat B."/>
            <person name="Grigoriev I.V."/>
            <person name="Corradi N."/>
            <person name="Roux C."/>
            <person name="Martin F.M."/>
        </authorList>
    </citation>
    <scope>NUCLEOTIDE SEQUENCE [LARGE SCALE GENOMIC DNA]</scope>
    <source>
        <strain evidence="2 3">DAOM 194757</strain>
    </source>
</reference>
<dbReference type="InterPro" id="IPR051681">
    <property type="entry name" value="Ser/Thr_Kinases-Pseudokinases"/>
</dbReference>
<dbReference type="EMBL" id="QKWP01000874">
    <property type="protein sequence ID" value="RIB13981.1"/>
    <property type="molecule type" value="Genomic_DNA"/>
</dbReference>
<proteinExistence type="predicted"/>
<comment type="caution">
    <text evidence="2">The sequence shown here is derived from an EMBL/GenBank/DDBJ whole genome shotgun (WGS) entry which is preliminary data.</text>
</comment>
<dbReference type="Proteomes" id="UP000266673">
    <property type="component" value="Unassembled WGS sequence"/>
</dbReference>
<evidence type="ECO:0000259" key="1">
    <source>
        <dbReference type="PROSITE" id="PS50011"/>
    </source>
</evidence>
<dbReference type="PROSITE" id="PS50011">
    <property type="entry name" value="PROTEIN_KINASE_DOM"/>
    <property type="match status" value="1"/>
</dbReference>
<dbReference type="InterPro" id="IPR011009">
    <property type="entry name" value="Kinase-like_dom_sf"/>
</dbReference>
<sequence>MLKEFIDYVQLNNGELKVYGLTQNISTNKYMLVFDEFGLKRDINNGICANCHRYNTSRVWCQRCDPQKTTQGWTSGNKDIDDCIKEFQLKATNYKDVIEWIPFNRLDNIQKIGDRFSAIWLDGTRAACVDEYGYKYEYTRSRILSPKVELKILDDSQNSLCLPNRFKDFMQSKNSKVEVFELTQNTTTNDYMLVYDEFCSKPIIFDKKCANCNLYNTSPAWCRTCDPLKNIEGWTSGNKDIDIYIKEFPLKVTKYQDVIEWIPFNRLDNVQKIGEGGFGSVFSATWLDGKRIVTGGFLKNYKQSRTPSYIVALKTLPGIQKNFLKEKFLSSNFRELNWKIKLKQLVDISENLIKIHKAKYFHGDFHSGNILLNQSINGDLISYISDLGLSRNNDEPDTDDSIYGVLPYVAPEVLNKQPYTSEADVYSFGIIMAEMSIGKSPHYDVEYDEILAIQICINGLRPEFAEGTPECYIKLANQCMDADPSNRPSASYIYSELSKWYKIVDCSAANDDIELAILKTFRLADAIIPTSPIFTELQILPKDKLTSKLLNFRNLSEPINSVFIKILGSKKCDLIFDD</sequence>
<dbReference type="Gene3D" id="1.10.510.10">
    <property type="entry name" value="Transferase(Phosphotransferase) domain 1"/>
    <property type="match status" value="1"/>
</dbReference>
<dbReference type="GO" id="GO:0005524">
    <property type="term" value="F:ATP binding"/>
    <property type="evidence" value="ECO:0007669"/>
    <property type="project" value="InterPro"/>
</dbReference>
<dbReference type="Pfam" id="PF07714">
    <property type="entry name" value="PK_Tyr_Ser-Thr"/>
    <property type="match status" value="1"/>
</dbReference>
<protein>
    <submittedName>
        <fullName evidence="2">Kinase-like domain-containing protein</fullName>
    </submittedName>
</protein>
<keyword evidence="3" id="KW-1185">Reference proteome</keyword>
<evidence type="ECO:0000313" key="3">
    <source>
        <dbReference type="Proteomes" id="UP000266673"/>
    </source>
</evidence>
<feature type="domain" description="Protein kinase" evidence="1">
    <location>
        <begin position="267"/>
        <end position="501"/>
    </location>
</feature>
<dbReference type="PANTHER" id="PTHR44329">
    <property type="entry name" value="SERINE/THREONINE-PROTEIN KINASE TNNI3K-RELATED"/>
    <property type="match status" value="1"/>
</dbReference>
<accession>A0A397UWI7</accession>
<dbReference type="GO" id="GO:0004674">
    <property type="term" value="F:protein serine/threonine kinase activity"/>
    <property type="evidence" value="ECO:0007669"/>
    <property type="project" value="TreeGrafter"/>
</dbReference>
<keyword evidence="2" id="KW-0808">Transferase</keyword>
<dbReference type="InterPro" id="IPR001245">
    <property type="entry name" value="Ser-Thr/Tyr_kinase_cat_dom"/>
</dbReference>
<gene>
    <name evidence="2" type="ORF">C2G38_2097068</name>
</gene>
<organism evidence="2 3">
    <name type="scientific">Gigaspora rosea</name>
    <dbReference type="NCBI Taxonomy" id="44941"/>
    <lineage>
        <taxon>Eukaryota</taxon>
        <taxon>Fungi</taxon>
        <taxon>Fungi incertae sedis</taxon>
        <taxon>Mucoromycota</taxon>
        <taxon>Glomeromycotina</taxon>
        <taxon>Glomeromycetes</taxon>
        <taxon>Diversisporales</taxon>
        <taxon>Gigasporaceae</taxon>
        <taxon>Gigaspora</taxon>
    </lineage>
</organism>